<evidence type="ECO:0000256" key="1">
    <source>
        <dbReference type="SAM" id="MobiDB-lite"/>
    </source>
</evidence>
<reference evidence="2" key="2">
    <citation type="journal article" date="2000" name="Genome Res.">
        <title>Normalization and subtraction of cap-trapper-selected cDNAs to prepare full-length cDNA libraries for rapid discovery of new genes.</title>
        <authorList>
            <person name="Carninci P."/>
            <person name="Shibata Y."/>
            <person name="Hayatsu N."/>
            <person name="Sugahara Y."/>
            <person name="Shibata K."/>
            <person name="Itoh M."/>
            <person name="Konno H."/>
            <person name="Okazaki Y."/>
            <person name="Muramatsu M."/>
            <person name="Hayashizaki Y."/>
        </authorList>
    </citation>
    <scope>NUCLEOTIDE SEQUENCE</scope>
    <source>
        <strain evidence="2">NOD</strain>
    </source>
</reference>
<reference evidence="2" key="7">
    <citation type="journal article" date="2005" name="Science">
        <title>The Transcriptional Landscape of the Mammalian Genome.</title>
        <authorList>
            <consortium name="The FANTOM Consortium"/>
            <consortium name="Riken Genome Exploration Research Group and Genome Science Group (Genome Network Project Core Group)"/>
        </authorList>
    </citation>
    <scope>NUCLEOTIDE SEQUENCE</scope>
    <source>
        <strain evidence="2">NOD</strain>
    </source>
</reference>
<protein>
    <submittedName>
        <fullName evidence="2">Uncharacterized protein</fullName>
    </submittedName>
</protein>
<feature type="region of interest" description="Disordered" evidence="1">
    <location>
        <begin position="1"/>
        <end position="156"/>
    </location>
</feature>
<proteinExistence type="evidence at transcript level"/>
<feature type="compositionally biased region" description="Basic and acidic residues" evidence="1">
    <location>
        <begin position="144"/>
        <end position="156"/>
    </location>
</feature>
<feature type="compositionally biased region" description="Basic and acidic residues" evidence="1">
    <location>
        <begin position="14"/>
        <end position="32"/>
    </location>
</feature>
<reference evidence="2" key="4">
    <citation type="journal article" date="2001" name="Nature">
        <title>Functional annotation of a full-length mouse cDNA collection.</title>
        <authorList>
            <consortium name="The RIKEN Genome Exploration Research Group Phase II Team and the FANTOM Consortium"/>
        </authorList>
    </citation>
    <scope>NUCLEOTIDE SEQUENCE</scope>
    <source>
        <strain evidence="2">NOD</strain>
    </source>
</reference>
<name>Q3U2L9_MOUSE</name>
<accession>Q3U2L9</accession>
<feature type="non-terminal residue" evidence="2">
    <location>
        <position position="1"/>
    </location>
</feature>
<dbReference type="EMBL" id="AK155210">
    <property type="protein sequence ID" value="BAE33121.1"/>
    <property type="molecule type" value="mRNA"/>
</dbReference>
<evidence type="ECO:0000313" key="2">
    <source>
        <dbReference type="EMBL" id="BAE33121.1"/>
    </source>
</evidence>
<reference evidence="2" key="3">
    <citation type="journal article" date="2000" name="Genome Res.">
        <title>RIKEN integrated sequence analysis (RISA) system--384-format sequencing pipeline with 384 multicapillary sequencer.</title>
        <authorList>
            <person name="Shibata K."/>
            <person name="Itoh M."/>
            <person name="Aizawa K."/>
            <person name="Nagaoka S."/>
            <person name="Sasaki N."/>
            <person name="Carninci P."/>
            <person name="Konno H."/>
            <person name="Akiyama J."/>
            <person name="Nishi K."/>
            <person name="Kitsunai T."/>
            <person name="Tashiro H."/>
            <person name="Itoh M."/>
            <person name="Sumi N."/>
            <person name="Ishii Y."/>
            <person name="Nakamura S."/>
            <person name="Hazama M."/>
            <person name="Nishine T."/>
            <person name="Harada A."/>
            <person name="Yamamoto R."/>
            <person name="Matsumoto H."/>
            <person name="Sakaguchi S."/>
            <person name="Ikegami T."/>
            <person name="Kashiwagi K."/>
            <person name="Fujiwake S."/>
            <person name="Inoue K."/>
            <person name="Togawa Y."/>
            <person name="Izawa M."/>
            <person name="Ohara E."/>
            <person name="Watahiki M."/>
            <person name="Yoneda Y."/>
            <person name="Ishikawa T."/>
            <person name="Ozawa K."/>
            <person name="Tanaka T."/>
            <person name="Matsuura S."/>
            <person name="Kawai J."/>
            <person name="Okazaki Y."/>
            <person name="Muramatsu M."/>
            <person name="Inoue Y."/>
            <person name="Kira A."/>
            <person name="Hayashizaki Y."/>
        </authorList>
    </citation>
    <scope>NUCLEOTIDE SEQUENCE</scope>
    <source>
        <strain evidence="2">NOD</strain>
    </source>
</reference>
<organism evidence="2">
    <name type="scientific">Mus musculus</name>
    <name type="common">Mouse</name>
    <dbReference type="NCBI Taxonomy" id="10090"/>
    <lineage>
        <taxon>Eukaryota</taxon>
        <taxon>Metazoa</taxon>
        <taxon>Chordata</taxon>
        <taxon>Craniata</taxon>
        <taxon>Vertebrata</taxon>
        <taxon>Euteleostomi</taxon>
        <taxon>Mammalia</taxon>
        <taxon>Eutheria</taxon>
        <taxon>Euarchontoglires</taxon>
        <taxon>Glires</taxon>
        <taxon>Rodentia</taxon>
        <taxon>Myomorpha</taxon>
        <taxon>Muroidea</taxon>
        <taxon>Muridae</taxon>
        <taxon>Murinae</taxon>
        <taxon>Mus</taxon>
        <taxon>Mus</taxon>
    </lineage>
</organism>
<gene>
    <name evidence="3" type="primary">Arih2os</name>
    <name evidence="3" type="synonym">Gm10621</name>
</gene>
<reference evidence="2" key="1">
    <citation type="journal article" date="1999" name="Methods Enzymol.">
        <title>High-efficiency full-length cDNA cloning.</title>
        <authorList>
            <person name="Carninci P."/>
            <person name="Hayashizaki Y."/>
        </authorList>
    </citation>
    <scope>NUCLEOTIDE SEQUENCE</scope>
    <source>
        <strain evidence="2">NOD</strain>
    </source>
</reference>
<dbReference type="AlphaFoldDB" id="Q3U2L9"/>
<sequence length="156" mass="16696">NSAAGAAKAPNHQRNGEPPRRCVRLERPEGQARAHPSLAGQRPWPPTSRGAKEPTRKRNPGETPGTRRRGLSPPGVPISRRGTSGPGTARPRKRRRRRSPDRAGETRGDPPPPGGQSRVNKASTPAAHLPGAATSRPQSPGRPDQVKPDQTRLTEA</sequence>
<reference evidence="2" key="8">
    <citation type="journal article" date="2005" name="Science">
        <title>Antisense Transcription in the Mammalian Transcriptome.</title>
        <authorList>
            <consortium name="RIKEN Genome Exploration Research Group and Genome Science Group (Genome Network Project Core Group) and the FANTOM Consortium"/>
        </authorList>
    </citation>
    <scope>NUCLEOTIDE SEQUENCE</scope>
    <source>
        <strain evidence="2">NOD</strain>
    </source>
</reference>
<dbReference type="AGR" id="MGI:3642291"/>
<feature type="compositionally biased region" description="Basic residues" evidence="1">
    <location>
        <begin position="90"/>
        <end position="99"/>
    </location>
</feature>
<reference evidence="2" key="5">
    <citation type="journal article" date="2002" name="Nature">
        <title>Analysis of the mouse transcriptome based on functional annotation of 60,770 full-length cDNAs.</title>
        <authorList>
            <consortium name="The FANTOM Consortium and the RIKEN Genome Exploration Research Group Phase I and II Team"/>
        </authorList>
    </citation>
    <scope>NUCLEOTIDE SEQUENCE</scope>
    <source>
        <strain evidence="2">NOD</strain>
    </source>
</reference>
<reference evidence="2" key="6">
    <citation type="submission" date="2004-03" db="EMBL/GenBank/DDBJ databases">
        <authorList>
            <person name="Arakawa T."/>
            <person name="Carninci P."/>
            <person name="Fukuda S."/>
            <person name="Hashizume W."/>
            <person name="Hayashida K."/>
            <person name="Hori F."/>
            <person name="Iida J."/>
            <person name="Imamura K."/>
            <person name="Imotani K."/>
            <person name="Itoh M."/>
            <person name="Kanagawa S."/>
            <person name="Kawai J."/>
            <person name="Kojima M."/>
            <person name="Konno H."/>
            <person name="Murata M."/>
            <person name="Nakamura M."/>
            <person name="Ninomiya N."/>
            <person name="Nishiyori H."/>
            <person name="Nomura K."/>
            <person name="Ohno M."/>
            <person name="Sakazume N."/>
            <person name="Sano H."/>
            <person name="Sasaki D."/>
            <person name="Shibata K."/>
            <person name="Shiraki T."/>
            <person name="Tagami M."/>
            <person name="Tagami Y."/>
            <person name="Waki K."/>
            <person name="Watahiki A."/>
            <person name="Muramatsu M."/>
            <person name="Hayashizaki Y."/>
        </authorList>
    </citation>
    <scope>NUCLEOTIDE SEQUENCE</scope>
    <source>
        <strain evidence="2">NOD</strain>
    </source>
</reference>
<feature type="compositionally biased region" description="Basic and acidic residues" evidence="1">
    <location>
        <begin position="50"/>
        <end position="60"/>
    </location>
</feature>
<evidence type="ECO:0000313" key="3">
    <source>
        <dbReference type="MGI" id="MGI:3642291"/>
    </source>
</evidence>
<dbReference type="MGI" id="MGI:3642291">
    <property type="gene designation" value="Arih2os"/>
</dbReference>